<name>A0A419V403_9BACL</name>
<keyword evidence="2" id="KW-1185">Reference proteome</keyword>
<reference evidence="1 2" key="1">
    <citation type="submission" date="2018-09" db="EMBL/GenBank/DDBJ databases">
        <title>Genomic Encyclopedia of Archaeal and Bacterial Type Strains, Phase II (KMG-II): from individual species to whole genera.</title>
        <authorList>
            <person name="Goeker M."/>
        </authorList>
    </citation>
    <scope>NUCLEOTIDE SEQUENCE [LARGE SCALE GENOMIC DNA]</scope>
    <source>
        <strain evidence="1 2">DSM 17008</strain>
    </source>
</reference>
<protein>
    <submittedName>
        <fullName evidence="1">Uncharacterized protein</fullName>
    </submittedName>
</protein>
<evidence type="ECO:0000313" key="1">
    <source>
        <dbReference type="EMBL" id="RKD73151.1"/>
    </source>
</evidence>
<dbReference type="EMBL" id="RAPK01000009">
    <property type="protein sequence ID" value="RKD73151.1"/>
    <property type="molecule type" value="Genomic_DNA"/>
</dbReference>
<sequence length="437" mass="50721">MEINNGTIKEIDMLHKEDITLKHIMVYAGSLLLLTACMNGAGSTTYGVENEKAENEEDALLAGNAYQVTMDDSFERLSNYEGGGPDQRMFFWQEAMADEFDFNLDTTQLLREEVPTIEINPINKYEYIFVHDYLDFDHTEEEALEVKEKVKQDVEEGTGTHLEDIKDAYIRWVDNLVEEEVTVLTNEESDIDPFTYMVKHKTEAGTLRYELFGEAEQDYIQATLTIPSTEEENEALFETMLGSLQSITFDTEEFDDNAVMKETPARLAYEPSNNLLGEYPEVGYSFNFPEAATFRGSYPAYHVYRYTFGTPYEETVEKESDIPRSSDLVIRAEKLENAPTREEKIRNRAAEDFVGFGNNYVRTIDYLHEEEEFDTGVFTTAVRAEFDGYEEYWFLKEIDGHVYEVFFDLTFDTEEYDELREDYFDVVQSFEITDVEE</sequence>
<dbReference type="Proteomes" id="UP000285120">
    <property type="component" value="Unassembled WGS sequence"/>
</dbReference>
<gene>
    <name evidence="1" type="ORF">ATL39_2357</name>
</gene>
<accession>A0A419V403</accession>
<proteinExistence type="predicted"/>
<organism evidence="1 2">
    <name type="scientific">Sinobaca qinghaiensis</name>
    <dbReference type="NCBI Taxonomy" id="342944"/>
    <lineage>
        <taxon>Bacteria</taxon>
        <taxon>Bacillati</taxon>
        <taxon>Bacillota</taxon>
        <taxon>Bacilli</taxon>
        <taxon>Bacillales</taxon>
        <taxon>Sporolactobacillaceae</taxon>
        <taxon>Sinobaca</taxon>
    </lineage>
</organism>
<comment type="caution">
    <text evidence="1">The sequence shown here is derived from an EMBL/GenBank/DDBJ whole genome shotgun (WGS) entry which is preliminary data.</text>
</comment>
<dbReference type="AlphaFoldDB" id="A0A419V403"/>
<evidence type="ECO:0000313" key="2">
    <source>
        <dbReference type="Proteomes" id="UP000285120"/>
    </source>
</evidence>